<dbReference type="Gene3D" id="3.40.50.2300">
    <property type="match status" value="1"/>
</dbReference>
<keyword evidence="4" id="KW-0805">Transcription regulation</keyword>
<reference evidence="12" key="2">
    <citation type="submission" date="2012-08" db="EMBL/GenBank/DDBJ databases">
        <title>Finished genome of Desulfosporosinus meridiei DSM 13257.</title>
        <authorList>
            <person name="Huntemann M."/>
            <person name="Wei C.-L."/>
            <person name="Han J."/>
            <person name="Detter J.C."/>
            <person name="Han C."/>
            <person name="Davenport K."/>
            <person name="Daligault H."/>
            <person name="Erkkila T."/>
            <person name="Gu W."/>
            <person name="Munk A.C.C."/>
            <person name="Teshima H."/>
            <person name="Xu Y."/>
            <person name="Chain P."/>
            <person name="Tapia R."/>
            <person name="Chen A."/>
            <person name="Krypides N."/>
            <person name="Mavromatis K."/>
            <person name="Markowitz V."/>
            <person name="Szeto E."/>
            <person name="Ivanova N."/>
            <person name="Mikhailova N."/>
            <person name="Ovchinnikova G."/>
            <person name="Pagani I."/>
            <person name="Pati A."/>
            <person name="Goodwin L."/>
            <person name="Peters L."/>
            <person name="Pitluck S."/>
            <person name="Woyke T."/>
            <person name="Pester M."/>
            <person name="Spring S."/>
            <person name="Ollivier B."/>
            <person name="Rattei T."/>
            <person name="Klenk H.-P."/>
            <person name="Wagner M."/>
            <person name="Loy A."/>
        </authorList>
    </citation>
    <scope>NUCLEOTIDE SEQUENCE [LARGE SCALE GENOMIC DNA]</scope>
    <source>
        <strain evidence="12">ATCC BAA-275 / DSM 13257 / NCIMB 13706 / S10</strain>
    </source>
</reference>
<dbReference type="InterPro" id="IPR002197">
    <property type="entry name" value="HTH_Fis"/>
</dbReference>
<dbReference type="SUPFAM" id="SSF52540">
    <property type="entry name" value="P-loop containing nucleoside triphosphate hydrolases"/>
    <property type="match status" value="1"/>
</dbReference>
<dbReference type="SMART" id="SM00382">
    <property type="entry name" value="AAA"/>
    <property type="match status" value="1"/>
</dbReference>
<dbReference type="InterPro" id="IPR058031">
    <property type="entry name" value="AAA_lid_NorR"/>
</dbReference>
<evidence type="ECO:0000256" key="5">
    <source>
        <dbReference type="ARBA" id="ARBA00023125"/>
    </source>
</evidence>
<sequence length="464" mass="52487">MNEERTILVIDDEKDMLETCSRIIKRMGYRSVIFDDSVEALDKMLDIAPELIITDLQMPGVDGFRILERVKESLPETLVVMITGFASVDSAINAMKNGAFDYLPKPFKLDQLHFTITKAFQQIELKAENQLLRNQLQEVINSENLIGANGGLQCIFKQIGKIAKTTVTTLILGESGTGKELIAHTIHKNSHRSTGPFIPIDCASLPENLLESELFGYEKGAFTGANRTKEGLFELASGGTLFLDEIGELSLALQVKLLRALEEHAFRRVGGNKLVNVDVRIVAATNRDLEQMVASREFREDLYYRLNVITLKLPPLRDRREDIPLFVQYFCTKFARKTGKVIKGCTPGAMDLLTQYSWPGNVRELRNIMERAVTLAENEIIGTYDLILRVLEVPIDPIGCTEIPTNLPFREAKDLWINHFESRYLPKLLERFSGNVTQAAEWAGIDRKTIHRLLKKHNLSRIVE</sequence>
<dbReference type="GO" id="GO:0006355">
    <property type="term" value="P:regulation of DNA-templated transcription"/>
    <property type="evidence" value="ECO:0007669"/>
    <property type="project" value="InterPro"/>
</dbReference>
<dbReference type="HOGENOM" id="CLU_000445_0_5_9"/>
<dbReference type="OrthoDB" id="9803970at2"/>
<organism evidence="11 12">
    <name type="scientific">Desulfosporosinus meridiei (strain ATCC BAA-275 / DSM 13257 / KCTC 12902 / NCIMB 13706 / S10)</name>
    <dbReference type="NCBI Taxonomy" id="768704"/>
    <lineage>
        <taxon>Bacteria</taxon>
        <taxon>Bacillati</taxon>
        <taxon>Bacillota</taxon>
        <taxon>Clostridia</taxon>
        <taxon>Eubacteriales</taxon>
        <taxon>Desulfitobacteriaceae</taxon>
        <taxon>Desulfosporosinus</taxon>
    </lineage>
</organism>
<proteinExistence type="predicted"/>
<dbReference type="PROSITE" id="PS00676">
    <property type="entry name" value="SIGMA54_INTERACT_2"/>
    <property type="match status" value="1"/>
</dbReference>
<dbReference type="GO" id="GO:0005524">
    <property type="term" value="F:ATP binding"/>
    <property type="evidence" value="ECO:0007669"/>
    <property type="project" value="UniProtKB-KW"/>
</dbReference>
<dbReference type="eggNOG" id="COG2204">
    <property type="taxonomic scope" value="Bacteria"/>
</dbReference>
<dbReference type="SUPFAM" id="SSF52172">
    <property type="entry name" value="CheY-like"/>
    <property type="match status" value="1"/>
</dbReference>
<dbReference type="FunFam" id="3.40.50.300:FF:000006">
    <property type="entry name" value="DNA-binding transcriptional regulator NtrC"/>
    <property type="match status" value="1"/>
</dbReference>
<evidence type="ECO:0000256" key="3">
    <source>
        <dbReference type="ARBA" id="ARBA00022840"/>
    </source>
</evidence>
<dbReference type="InterPro" id="IPR025944">
    <property type="entry name" value="Sigma_54_int_dom_CS"/>
</dbReference>
<dbReference type="InterPro" id="IPR003593">
    <property type="entry name" value="AAA+_ATPase"/>
</dbReference>
<dbReference type="PRINTS" id="PR01590">
    <property type="entry name" value="HTHFIS"/>
</dbReference>
<dbReference type="STRING" id="768704.Desmer_3468"/>
<evidence type="ECO:0000256" key="6">
    <source>
        <dbReference type="ARBA" id="ARBA00023163"/>
    </source>
</evidence>
<evidence type="ECO:0000313" key="12">
    <source>
        <dbReference type="Proteomes" id="UP000005262"/>
    </source>
</evidence>
<evidence type="ECO:0000256" key="7">
    <source>
        <dbReference type="ARBA" id="ARBA00024867"/>
    </source>
</evidence>
<dbReference type="InterPro" id="IPR011006">
    <property type="entry name" value="CheY-like_superfamily"/>
</dbReference>
<keyword evidence="2" id="KW-0547">Nucleotide-binding</keyword>
<evidence type="ECO:0000256" key="1">
    <source>
        <dbReference type="ARBA" id="ARBA00018672"/>
    </source>
</evidence>
<dbReference type="SUPFAM" id="SSF46689">
    <property type="entry name" value="Homeodomain-like"/>
    <property type="match status" value="1"/>
</dbReference>
<keyword evidence="6" id="KW-0804">Transcription</keyword>
<dbReference type="InterPro" id="IPR025943">
    <property type="entry name" value="Sigma_54_int_dom_ATP-bd_2"/>
</dbReference>
<dbReference type="Proteomes" id="UP000005262">
    <property type="component" value="Chromosome"/>
</dbReference>
<dbReference type="CDD" id="cd00009">
    <property type="entry name" value="AAA"/>
    <property type="match status" value="1"/>
</dbReference>
<dbReference type="PROSITE" id="PS50110">
    <property type="entry name" value="RESPONSE_REGULATORY"/>
    <property type="match status" value="1"/>
</dbReference>
<keyword evidence="8" id="KW-0597">Phosphoprotein</keyword>
<dbReference type="Pfam" id="PF02954">
    <property type="entry name" value="HTH_8"/>
    <property type="match status" value="1"/>
</dbReference>
<dbReference type="Gene3D" id="3.40.50.300">
    <property type="entry name" value="P-loop containing nucleotide triphosphate hydrolases"/>
    <property type="match status" value="1"/>
</dbReference>
<evidence type="ECO:0000313" key="11">
    <source>
        <dbReference type="EMBL" id="AFQ45317.1"/>
    </source>
</evidence>
<feature type="modified residue" description="4-aspartylphosphate" evidence="8">
    <location>
        <position position="55"/>
    </location>
</feature>
<dbReference type="InterPro" id="IPR001789">
    <property type="entry name" value="Sig_transdc_resp-reg_receiver"/>
</dbReference>
<dbReference type="EMBL" id="CP003629">
    <property type="protein sequence ID" value="AFQ45317.1"/>
    <property type="molecule type" value="Genomic_DNA"/>
</dbReference>
<evidence type="ECO:0000259" key="9">
    <source>
        <dbReference type="PROSITE" id="PS50045"/>
    </source>
</evidence>
<dbReference type="Gene3D" id="1.10.10.60">
    <property type="entry name" value="Homeodomain-like"/>
    <property type="match status" value="1"/>
</dbReference>
<dbReference type="Pfam" id="PF00072">
    <property type="entry name" value="Response_reg"/>
    <property type="match status" value="1"/>
</dbReference>
<dbReference type="RefSeq" id="WP_014904226.1">
    <property type="nucleotide sequence ID" value="NC_018515.1"/>
</dbReference>
<dbReference type="Gene3D" id="1.10.8.60">
    <property type="match status" value="1"/>
</dbReference>
<keyword evidence="5 11" id="KW-0238">DNA-binding</keyword>
<keyword evidence="12" id="KW-1185">Reference proteome</keyword>
<dbReference type="InterPro" id="IPR027417">
    <property type="entry name" value="P-loop_NTPase"/>
</dbReference>
<keyword evidence="3" id="KW-0067">ATP-binding</keyword>
<dbReference type="PROSITE" id="PS50045">
    <property type="entry name" value="SIGMA54_INTERACT_4"/>
    <property type="match status" value="1"/>
</dbReference>
<dbReference type="PROSITE" id="PS00688">
    <property type="entry name" value="SIGMA54_INTERACT_3"/>
    <property type="match status" value="1"/>
</dbReference>
<dbReference type="GO" id="GO:0000160">
    <property type="term" value="P:phosphorelay signal transduction system"/>
    <property type="evidence" value="ECO:0007669"/>
    <property type="project" value="InterPro"/>
</dbReference>
<feature type="domain" description="Response regulatory" evidence="10">
    <location>
        <begin position="6"/>
        <end position="120"/>
    </location>
</feature>
<accession>J7IU13</accession>
<evidence type="ECO:0000256" key="2">
    <source>
        <dbReference type="ARBA" id="ARBA00022741"/>
    </source>
</evidence>
<dbReference type="AlphaFoldDB" id="J7IU13"/>
<reference evidence="11 12" key="1">
    <citation type="journal article" date="2012" name="J. Bacteriol.">
        <title>Complete genome sequences of Desulfosporosinus orientis DSM765T, Desulfosporosinus youngiae DSM17734T, Desulfosporosinus meridiei DSM13257T, and Desulfosporosinus acidiphilus DSM22704T.</title>
        <authorList>
            <person name="Pester M."/>
            <person name="Brambilla E."/>
            <person name="Alazard D."/>
            <person name="Rattei T."/>
            <person name="Weinmaier T."/>
            <person name="Han J."/>
            <person name="Lucas S."/>
            <person name="Lapidus A."/>
            <person name="Cheng J.F."/>
            <person name="Goodwin L."/>
            <person name="Pitluck S."/>
            <person name="Peters L."/>
            <person name="Ovchinnikova G."/>
            <person name="Teshima H."/>
            <person name="Detter J.C."/>
            <person name="Han C.S."/>
            <person name="Tapia R."/>
            <person name="Land M.L."/>
            <person name="Hauser L."/>
            <person name="Kyrpides N.C."/>
            <person name="Ivanova N.N."/>
            <person name="Pagani I."/>
            <person name="Huntmann M."/>
            <person name="Wei C.L."/>
            <person name="Davenport K.W."/>
            <person name="Daligault H."/>
            <person name="Chain P.S."/>
            <person name="Chen A."/>
            <person name="Mavromatis K."/>
            <person name="Markowitz V."/>
            <person name="Szeto E."/>
            <person name="Mikhailova N."/>
            <person name="Pati A."/>
            <person name="Wagner M."/>
            <person name="Woyke T."/>
            <person name="Ollivier B."/>
            <person name="Klenk H.P."/>
            <person name="Spring S."/>
            <person name="Loy A."/>
        </authorList>
    </citation>
    <scope>NUCLEOTIDE SEQUENCE [LARGE SCALE GENOMIC DNA]</scope>
    <source>
        <strain evidence="12">ATCC BAA-275 / DSM 13257 / NCIMB 13706 / S10</strain>
    </source>
</reference>
<evidence type="ECO:0000256" key="8">
    <source>
        <dbReference type="PROSITE-ProRule" id="PRU00169"/>
    </source>
</evidence>
<dbReference type="KEGG" id="dmi:Desmer_3468"/>
<dbReference type="PANTHER" id="PTHR32071">
    <property type="entry name" value="TRANSCRIPTIONAL REGULATORY PROTEIN"/>
    <property type="match status" value="1"/>
</dbReference>
<dbReference type="InterPro" id="IPR002078">
    <property type="entry name" value="Sigma_54_int"/>
</dbReference>
<evidence type="ECO:0000259" key="10">
    <source>
        <dbReference type="PROSITE" id="PS50110"/>
    </source>
</evidence>
<protein>
    <recommendedName>
        <fullName evidence="1">Stage 0 sporulation protein A homolog</fullName>
    </recommendedName>
</protein>
<name>J7IU13_DESMD</name>
<dbReference type="Pfam" id="PF00158">
    <property type="entry name" value="Sigma54_activat"/>
    <property type="match status" value="1"/>
</dbReference>
<comment type="function">
    <text evidence="7">May play the central regulatory role in sporulation. It may be an element of the effector pathway responsible for the activation of sporulation genes in response to nutritional stress. Spo0A may act in concert with spo0H (a sigma factor) to control the expression of some genes that are critical to the sporulation process.</text>
</comment>
<evidence type="ECO:0000256" key="4">
    <source>
        <dbReference type="ARBA" id="ARBA00023015"/>
    </source>
</evidence>
<dbReference type="InterPro" id="IPR009057">
    <property type="entry name" value="Homeodomain-like_sf"/>
</dbReference>
<feature type="domain" description="Sigma-54 factor interaction" evidence="9">
    <location>
        <begin position="145"/>
        <end position="374"/>
    </location>
</feature>
<dbReference type="GO" id="GO:0043565">
    <property type="term" value="F:sequence-specific DNA binding"/>
    <property type="evidence" value="ECO:0007669"/>
    <property type="project" value="InterPro"/>
</dbReference>
<dbReference type="SMART" id="SM00448">
    <property type="entry name" value="REC"/>
    <property type="match status" value="1"/>
</dbReference>
<dbReference type="Pfam" id="PF25601">
    <property type="entry name" value="AAA_lid_14"/>
    <property type="match status" value="1"/>
</dbReference>
<gene>
    <name evidence="11" type="ordered locus">Desmer_3468</name>
</gene>